<dbReference type="EMBL" id="QUSL01000007">
    <property type="protein sequence ID" value="RGD86287.1"/>
    <property type="molecule type" value="Genomic_DNA"/>
</dbReference>
<feature type="transmembrane region" description="Helical" evidence="2">
    <location>
        <begin position="182"/>
        <end position="204"/>
    </location>
</feature>
<evidence type="ECO:0000313" key="4">
    <source>
        <dbReference type="EMBL" id="RGD86287.1"/>
    </source>
</evidence>
<keyword evidence="2" id="KW-1133">Transmembrane helix</keyword>
<dbReference type="PANTHER" id="PTHR46558:SF11">
    <property type="entry name" value="HTH-TYPE TRANSCRIPTIONAL REGULATOR XRE"/>
    <property type="match status" value="1"/>
</dbReference>
<feature type="domain" description="HTH cro/C1-type" evidence="3">
    <location>
        <begin position="10"/>
        <end position="64"/>
    </location>
</feature>
<dbReference type="RefSeq" id="WP_117581058.1">
    <property type="nucleotide sequence ID" value="NZ_QUSL01000007.1"/>
</dbReference>
<feature type="transmembrane region" description="Helical" evidence="2">
    <location>
        <begin position="211"/>
        <end position="231"/>
    </location>
</feature>
<dbReference type="Gene3D" id="1.10.260.40">
    <property type="entry name" value="lambda repressor-like DNA-binding domains"/>
    <property type="match status" value="1"/>
</dbReference>
<evidence type="ECO:0000256" key="1">
    <source>
        <dbReference type="ARBA" id="ARBA00023125"/>
    </source>
</evidence>
<dbReference type="PANTHER" id="PTHR46558">
    <property type="entry name" value="TRACRIPTIONAL REGULATORY PROTEIN-RELATED-RELATED"/>
    <property type="match status" value="1"/>
</dbReference>
<dbReference type="InterPro" id="IPR010982">
    <property type="entry name" value="Lambda_DNA-bd_dom_sf"/>
</dbReference>
<dbReference type="Pfam" id="PF01381">
    <property type="entry name" value="HTH_3"/>
    <property type="match status" value="1"/>
</dbReference>
<accession>A0A3E3EEG1</accession>
<keyword evidence="2" id="KW-0812">Transmembrane</keyword>
<gene>
    <name evidence="4" type="ORF">DXB93_06625</name>
</gene>
<keyword evidence="1" id="KW-0238">DNA-binding</keyword>
<proteinExistence type="predicted"/>
<feature type="transmembrane region" description="Helical" evidence="2">
    <location>
        <begin position="154"/>
        <end position="176"/>
    </location>
</feature>
<feature type="transmembrane region" description="Helical" evidence="2">
    <location>
        <begin position="101"/>
        <end position="122"/>
    </location>
</feature>
<name>A0A3E3EEG1_9FIRM</name>
<evidence type="ECO:0000259" key="3">
    <source>
        <dbReference type="PROSITE" id="PS50943"/>
    </source>
</evidence>
<sequence length="264" mass="29842">MDNKEIGIRILSARKNLGYTQKQLGNLINVSDKAVSKWERGIGCPDISLLLPLSEALKMSIDELIGGTVVDKSEKKTVQNLINYTNIKAIENKERIIKISYLFITIVMMIGIFVPCLCNYYLNHSFTWSIISSAAIIYAWIILTVLVQAKENVVIKAIIVASIGVIPLLYVVSVQVYSLDWFLHEALVIALFTNLYVYIVIWIWVKTTLNIWYKIGLCIYLSNITNIPANYISGVNLFSMIMNLALNMIVGTIIIMVGYTRKHN</sequence>
<dbReference type="Proteomes" id="UP000261032">
    <property type="component" value="Unassembled WGS sequence"/>
</dbReference>
<organism evidence="4 5">
    <name type="scientific">Thomasclavelia ramosa</name>
    <dbReference type="NCBI Taxonomy" id="1547"/>
    <lineage>
        <taxon>Bacteria</taxon>
        <taxon>Bacillati</taxon>
        <taxon>Bacillota</taxon>
        <taxon>Erysipelotrichia</taxon>
        <taxon>Erysipelotrichales</taxon>
        <taxon>Coprobacillaceae</taxon>
        <taxon>Thomasclavelia</taxon>
    </lineage>
</organism>
<keyword evidence="2" id="KW-0472">Membrane</keyword>
<feature type="transmembrane region" description="Helical" evidence="2">
    <location>
        <begin position="237"/>
        <end position="259"/>
    </location>
</feature>
<comment type="caution">
    <text evidence="4">The sequence shown here is derived from an EMBL/GenBank/DDBJ whole genome shotgun (WGS) entry which is preliminary data.</text>
</comment>
<dbReference type="PROSITE" id="PS50943">
    <property type="entry name" value="HTH_CROC1"/>
    <property type="match status" value="1"/>
</dbReference>
<evidence type="ECO:0000313" key="5">
    <source>
        <dbReference type="Proteomes" id="UP000261032"/>
    </source>
</evidence>
<reference evidence="4 5" key="1">
    <citation type="submission" date="2018-08" db="EMBL/GenBank/DDBJ databases">
        <title>A genome reference for cultivated species of the human gut microbiota.</title>
        <authorList>
            <person name="Zou Y."/>
            <person name="Xue W."/>
            <person name="Luo G."/>
        </authorList>
    </citation>
    <scope>NUCLEOTIDE SEQUENCE [LARGE SCALE GENOMIC DNA]</scope>
    <source>
        <strain evidence="4 5">OM06-4</strain>
    </source>
</reference>
<dbReference type="SUPFAM" id="SSF47413">
    <property type="entry name" value="lambda repressor-like DNA-binding domains"/>
    <property type="match status" value="1"/>
</dbReference>
<protein>
    <submittedName>
        <fullName evidence="4">Helix-turn-helix domain-containing protein</fullName>
    </submittedName>
</protein>
<dbReference type="GO" id="GO:0003677">
    <property type="term" value="F:DNA binding"/>
    <property type="evidence" value="ECO:0007669"/>
    <property type="project" value="UniProtKB-KW"/>
</dbReference>
<feature type="transmembrane region" description="Helical" evidence="2">
    <location>
        <begin position="128"/>
        <end position="147"/>
    </location>
</feature>
<dbReference type="AlphaFoldDB" id="A0A3E3EEG1"/>
<evidence type="ECO:0000256" key="2">
    <source>
        <dbReference type="SAM" id="Phobius"/>
    </source>
</evidence>
<dbReference type="CDD" id="cd00093">
    <property type="entry name" value="HTH_XRE"/>
    <property type="match status" value="1"/>
</dbReference>
<dbReference type="SMART" id="SM00530">
    <property type="entry name" value="HTH_XRE"/>
    <property type="match status" value="1"/>
</dbReference>
<dbReference type="InterPro" id="IPR001387">
    <property type="entry name" value="Cro/C1-type_HTH"/>
</dbReference>